<dbReference type="Gene3D" id="2.60.120.1130">
    <property type="match status" value="1"/>
</dbReference>
<accession>A0A7C0YDX2</accession>
<reference evidence="1" key="1">
    <citation type="journal article" date="2020" name="mSystems">
        <title>Genome- and Community-Level Interaction Insights into Carbon Utilization and Element Cycling Functions of Hydrothermarchaeota in Hydrothermal Sediment.</title>
        <authorList>
            <person name="Zhou Z."/>
            <person name="Liu Y."/>
            <person name="Xu W."/>
            <person name="Pan J."/>
            <person name="Luo Z.H."/>
            <person name="Li M."/>
        </authorList>
    </citation>
    <scope>NUCLEOTIDE SEQUENCE [LARGE SCALE GENOMIC DNA]</scope>
    <source>
        <strain evidence="1">HyVt-115</strain>
    </source>
</reference>
<protein>
    <submittedName>
        <fullName evidence="1">Uncharacterized protein</fullName>
    </submittedName>
</protein>
<evidence type="ECO:0000313" key="1">
    <source>
        <dbReference type="EMBL" id="HDD53479.1"/>
    </source>
</evidence>
<gene>
    <name evidence="1" type="ORF">ENF32_05365</name>
</gene>
<dbReference type="AlphaFoldDB" id="A0A7C0YDX2"/>
<name>A0A7C0YDX2_9BACT</name>
<dbReference type="EMBL" id="DQWS01000198">
    <property type="protein sequence ID" value="HDD53479.1"/>
    <property type="molecule type" value="Genomic_DNA"/>
</dbReference>
<proteinExistence type="predicted"/>
<dbReference type="Proteomes" id="UP000885690">
    <property type="component" value="Unassembled WGS sequence"/>
</dbReference>
<sequence length="80" mass="9194">MPENYSYKNDVGSLRISWKRKGREIEFHSPLILDGAFIPVRLYDPLRDLFNLTVKALKNQVLILKKGPHLTAEAMPLTSK</sequence>
<organism evidence="1">
    <name type="scientific">Thermosulfidibacter takaii</name>
    <dbReference type="NCBI Taxonomy" id="412593"/>
    <lineage>
        <taxon>Bacteria</taxon>
        <taxon>Pseudomonadati</taxon>
        <taxon>Thermosulfidibacterota</taxon>
        <taxon>Thermosulfidibacteria</taxon>
        <taxon>Thermosulfidibacterales</taxon>
        <taxon>Thermosulfidibacteraceae</taxon>
    </lineage>
</organism>
<comment type="caution">
    <text evidence="1">The sequence shown here is derived from an EMBL/GenBank/DDBJ whole genome shotgun (WGS) entry which is preliminary data.</text>
</comment>